<dbReference type="PROSITE" id="PS51197">
    <property type="entry name" value="HTH_RRF2_2"/>
    <property type="match status" value="1"/>
</dbReference>
<reference evidence="2" key="1">
    <citation type="journal article" date="2014" name="Int. J. Syst. Evol. Microbiol.">
        <title>Complete genome sequence of Corynebacterium casei LMG S-19264T (=DSM 44701T), isolated from a smear-ripened cheese.</title>
        <authorList>
            <consortium name="US DOE Joint Genome Institute (JGI-PGF)"/>
            <person name="Walter F."/>
            <person name="Albersmeier A."/>
            <person name="Kalinowski J."/>
            <person name="Ruckert C."/>
        </authorList>
    </citation>
    <scope>NUCLEOTIDE SEQUENCE</scope>
    <source>
        <strain evidence="2">CGMCC 1.15725</strain>
    </source>
</reference>
<dbReference type="Gene3D" id="1.10.10.10">
    <property type="entry name" value="Winged helix-like DNA-binding domain superfamily/Winged helix DNA-binding domain"/>
    <property type="match status" value="1"/>
</dbReference>
<dbReference type="NCBIfam" id="TIGR00738">
    <property type="entry name" value="rrf2_super"/>
    <property type="match status" value="1"/>
</dbReference>
<dbReference type="SUPFAM" id="SSF46785">
    <property type="entry name" value="Winged helix' DNA-binding domain"/>
    <property type="match status" value="1"/>
</dbReference>
<keyword evidence="1 2" id="KW-0238">DNA-binding</keyword>
<protein>
    <submittedName>
        <fullName evidence="2">DNA-binding protein</fullName>
    </submittedName>
</protein>
<dbReference type="InterPro" id="IPR036390">
    <property type="entry name" value="WH_DNA-bd_sf"/>
</dbReference>
<dbReference type="PANTHER" id="PTHR33221:SF4">
    <property type="entry name" value="HTH-TYPE TRANSCRIPTIONAL REPRESSOR NSRR"/>
    <property type="match status" value="1"/>
</dbReference>
<name>A0A8J2YV54_9PROT</name>
<dbReference type="PANTHER" id="PTHR33221">
    <property type="entry name" value="WINGED HELIX-TURN-HELIX TRANSCRIPTIONAL REGULATOR, RRF2 FAMILY"/>
    <property type="match status" value="1"/>
</dbReference>
<dbReference type="Proteomes" id="UP000646365">
    <property type="component" value="Unassembled WGS sequence"/>
</dbReference>
<evidence type="ECO:0000313" key="3">
    <source>
        <dbReference type="Proteomes" id="UP000646365"/>
    </source>
</evidence>
<dbReference type="EMBL" id="BMJQ01000009">
    <property type="protein sequence ID" value="GGF26589.1"/>
    <property type="molecule type" value="Genomic_DNA"/>
</dbReference>
<organism evidence="2 3">
    <name type="scientific">Aliidongia dinghuensis</name>
    <dbReference type="NCBI Taxonomy" id="1867774"/>
    <lineage>
        <taxon>Bacteria</taxon>
        <taxon>Pseudomonadati</taxon>
        <taxon>Pseudomonadota</taxon>
        <taxon>Alphaproteobacteria</taxon>
        <taxon>Rhodospirillales</taxon>
        <taxon>Dongiaceae</taxon>
        <taxon>Aliidongia</taxon>
    </lineage>
</organism>
<dbReference type="GO" id="GO:0003700">
    <property type="term" value="F:DNA-binding transcription factor activity"/>
    <property type="evidence" value="ECO:0007669"/>
    <property type="project" value="TreeGrafter"/>
</dbReference>
<sequence>MKLNLQTDYALRVLIYVGAKDEALSTIQEIADAFAISKAHLMKVVHRLGKAGYLDTIRGKHGGMRLKRRPETIRIGDVVRSIEEDLAVIGCLGEERFCRIQGPCVLTHALYDATQAFLAVLDGYTLTDLLAPRTALSSLLGITPPIMPGDAAAAGRG</sequence>
<dbReference type="GO" id="GO:0005829">
    <property type="term" value="C:cytosol"/>
    <property type="evidence" value="ECO:0007669"/>
    <property type="project" value="TreeGrafter"/>
</dbReference>
<evidence type="ECO:0000256" key="1">
    <source>
        <dbReference type="ARBA" id="ARBA00023125"/>
    </source>
</evidence>
<dbReference type="InterPro" id="IPR000944">
    <property type="entry name" value="Tscrpt_reg_Rrf2"/>
</dbReference>
<dbReference type="AlphaFoldDB" id="A0A8J2YV54"/>
<accession>A0A8J2YV54</accession>
<reference evidence="2" key="2">
    <citation type="submission" date="2020-09" db="EMBL/GenBank/DDBJ databases">
        <authorList>
            <person name="Sun Q."/>
            <person name="Zhou Y."/>
        </authorList>
    </citation>
    <scope>NUCLEOTIDE SEQUENCE</scope>
    <source>
        <strain evidence="2">CGMCC 1.15725</strain>
    </source>
</reference>
<comment type="caution">
    <text evidence="2">The sequence shown here is derived from an EMBL/GenBank/DDBJ whole genome shotgun (WGS) entry which is preliminary data.</text>
</comment>
<proteinExistence type="predicted"/>
<dbReference type="RefSeq" id="WP_189048204.1">
    <property type="nucleotide sequence ID" value="NZ_BMJQ01000009.1"/>
</dbReference>
<dbReference type="Pfam" id="PF02082">
    <property type="entry name" value="Rrf2"/>
    <property type="match status" value="1"/>
</dbReference>
<gene>
    <name evidence="2" type="ORF">GCM10011611_35800</name>
</gene>
<keyword evidence="3" id="KW-1185">Reference proteome</keyword>
<evidence type="ECO:0000313" key="2">
    <source>
        <dbReference type="EMBL" id="GGF26589.1"/>
    </source>
</evidence>
<dbReference type="GO" id="GO:0003677">
    <property type="term" value="F:DNA binding"/>
    <property type="evidence" value="ECO:0007669"/>
    <property type="project" value="UniProtKB-KW"/>
</dbReference>
<dbReference type="InterPro" id="IPR036388">
    <property type="entry name" value="WH-like_DNA-bd_sf"/>
</dbReference>